<accession>A0AAG5DYV4</accession>
<evidence type="ECO:0000313" key="3">
    <source>
        <dbReference type="Proteomes" id="UP000075880"/>
    </source>
</evidence>
<organism evidence="2 3">
    <name type="scientific">Anopheles atroparvus</name>
    <name type="common">European mosquito</name>
    <dbReference type="NCBI Taxonomy" id="41427"/>
    <lineage>
        <taxon>Eukaryota</taxon>
        <taxon>Metazoa</taxon>
        <taxon>Ecdysozoa</taxon>
        <taxon>Arthropoda</taxon>
        <taxon>Hexapoda</taxon>
        <taxon>Insecta</taxon>
        <taxon>Pterygota</taxon>
        <taxon>Neoptera</taxon>
        <taxon>Endopterygota</taxon>
        <taxon>Diptera</taxon>
        <taxon>Nematocera</taxon>
        <taxon>Culicoidea</taxon>
        <taxon>Culicidae</taxon>
        <taxon>Anophelinae</taxon>
        <taxon>Anopheles</taxon>
    </lineage>
</organism>
<keyword evidence="3" id="KW-1185">Reference proteome</keyword>
<feature type="signal peptide" evidence="1">
    <location>
        <begin position="1"/>
        <end position="19"/>
    </location>
</feature>
<dbReference type="EnsemblMetazoa" id="ENSAATROPT017921">
    <property type="protein sequence ID" value="ENSAATROPP015868"/>
    <property type="gene ID" value="ENSAATROPG014627"/>
</dbReference>
<sequence length="201" mass="20077">MNKLIVGSLFLLCAGSVASASLFGPFGPFGQPALPGYGGAAGLFPGRPAFGQLPFYPANPYLPVGAATLPALPAGLGRALPGVAPAPAVPVLPAAATGSLRSVAGNSDVLGRLALADLPEDLQQRAEELQLASQAGFDACEELLQVPGAFWQYKRCNAAQLRNVLTAAKALEQEATARATAAAAAAEAAAAATESSDVPAA</sequence>
<evidence type="ECO:0000313" key="2">
    <source>
        <dbReference type="EnsemblMetazoa" id="ENSAATROPP015868"/>
    </source>
</evidence>
<keyword evidence="1" id="KW-0732">Signal</keyword>
<proteinExistence type="predicted"/>
<name>A0AAG5DYV4_ANOAO</name>
<reference evidence="2" key="1">
    <citation type="submission" date="2024-04" db="UniProtKB">
        <authorList>
            <consortium name="EnsemblMetazoa"/>
        </authorList>
    </citation>
    <scope>IDENTIFICATION</scope>
    <source>
        <strain evidence="2">EBRO</strain>
    </source>
</reference>
<evidence type="ECO:0000256" key="1">
    <source>
        <dbReference type="SAM" id="SignalP"/>
    </source>
</evidence>
<protein>
    <submittedName>
        <fullName evidence="2">Uncharacterized protein</fullName>
    </submittedName>
</protein>
<dbReference type="Proteomes" id="UP000075880">
    <property type="component" value="Unassembled WGS sequence"/>
</dbReference>
<feature type="chain" id="PRO_5042562646" evidence="1">
    <location>
        <begin position="20"/>
        <end position="201"/>
    </location>
</feature>
<dbReference type="AlphaFoldDB" id="A0AAG5DYV4"/>